<dbReference type="InterPro" id="IPR036282">
    <property type="entry name" value="Glutathione-S-Trfase_C_sf"/>
</dbReference>
<dbReference type="InterPro" id="IPR004046">
    <property type="entry name" value="GST_C"/>
</dbReference>
<dbReference type="AlphaFoldDB" id="X0XR63"/>
<evidence type="ECO:0000259" key="1">
    <source>
        <dbReference type="Pfam" id="PF00043"/>
    </source>
</evidence>
<dbReference type="SUPFAM" id="SSF52833">
    <property type="entry name" value="Thioredoxin-like"/>
    <property type="match status" value="1"/>
</dbReference>
<sequence length="260" mass="29644">YESAAIGAKDDPILPLKLHGPEPSYFTGKLEAVIRFMELPYQRIAMAPMGDVARATGVAQVPGLLLADDRWLTDTTPIIAWLDQRYPDFAVIPRDPVVAFFSRLLEDYADEWLWRTAMHYRWDYPLGAEHMSRVLVDEITRGVKLPRFIKRHLVVSRQRALFTKGDGVSPATWNHVEKIYLDTLKHLEGILKTRPYLLGTRPSLVDFGFFGPSFRHFAQDPVSGRIMRETAPAVYEWTARVWNARASVTEGELLGHVPDD</sequence>
<feature type="non-terminal residue" evidence="2">
    <location>
        <position position="260"/>
    </location>
</feature>
<evidence type="ECO:0000313" key="2">
    <source>
        <dbReference type="EMBL" id="GAG27361.1"/>
    </source>
</evidence>
<organism evidence="2">
    <name type="scientific">marine sediment metagenome</name>
    <dbReference type="NCBI Taxonomy" id="412755"/>
    <lineage>
        <taxon>unclassified sequences</taxon>
        <taxon>metagenomes</taxon>
        <taxon>ecological metagenomes</taxon>
    </lineage>
</organism>
<dbReference type="Gene3D" id="1.20.1050.10">
    <property type="match status" value="2"/>
</dbReference>
<reference evidence="2" key="1">
    <citation type="journal article" date="2014" name="Front. Microbiol.">
        <title>High frequency of phylogenetically diverse reductive dehalogenase-homologous genes in deep subseafloor sedimentary metagenomes.</title>
        <authorList>
            <person name="Kawai M."/>
            <person name="Futagami T."/>
            <person name="Toyoda A."/>
            <person name="Takaki Y."/>
            <person name="Nishi S."/>
            <person name="Hori S."/>
            <person name="Arai W."/>
            <person name="Tsubouchi T."/>
            <person name="Morono Y."/>
            <person name="Uchiyama I."/>
            <person name="Ito T."/>
            <person name="Fujiyama A."/>
            <person name="Inagaki F."/>
            <person name="Takami H."/>
        </authorList>
    </citation>
    <scope>NUCLEOTIDE SEQUENCE</scope>
    <source>
        <strain evidence="2">Expedition CK06-06</strain>
    </source>
</reference>
<dbReference type="SUPFAM" id="SSF47616">
    <property type="entry name" value="GST C-terminal domain-like"/>
    <property type="match status" value="1"/>
</dbReference>
<comment type="caution">
    <text evidence="2">The sequence shown here is derived from an EMBL/GenBank/DDBJ whole genome shotgun (WGS) entry which is preliminary data.</text>
</comment>
<proteinExistence type="predicted"/>
<accession>X0XR63</accession>
<dbReference type="CDD" id="cd00299">
    <property type="entry name" value="GST_C_family"/>
    <property type="match status" value="1"/>
</dbReference>
<dbReference type="EMBL" id="BARS01032324">
    <property type="protein sequence ID" value="GAG27361.1"/>
    <property type="molecule type" value="Genomic_DNA"/>
</dbReference>
<dbReference type="Gene3D" id="3.40.30.10">
    <property type="entry name" value="Glutaredoxin"/>
    <property type="match status" value="1"/>
</dbReference>
<feature type="non-terminal residue" evidence="2">
    <location>
        <position position="1"/>
    </location>
</feature>
<gene>
    <name evidence="2" type="ORF">S01H1_50181</name>
</gene>
<dbReference type="InterPro" id="IPR036249">
    <property type="entry name" value="Thioredoxin-like_sf"/>
</dbReference>
<protein>
    <recommendedName>
        <fullName evidence="1">Glutathione S-transferase C-terminal domain-containing protein</fullName>
    </recommendedName>
</protein>
<dbReference type="Pfam" id="PF00043">
    <property type="entry name" value="GST_C"/>
    <property type="match status" value="1"/>
</dbReference>
<name>X0XR63_9ZZZZ</name>
<feature type="domain" description="Glutathione S-transferase C-terminal" evidence="1">
    <location>
        <begin position="184"/>
        <end position="242"/>
    </location>
</feature>